<reference evidence="1" key="1">
    <citation type="submission" date="2017-04" db="EMBL/GenBank/DDBJ databases">
        <title>Population genomics of picophytoplankton unveils novel chromosome hypervariability.</title>
        <authorList>
            <consortium name="DOE Joint Genome Institute"/>
            <person name="Blanc-Mathieu R."/>
            <person name="Krasovec M."/>
            <person name="Hebrard M."/>
            <person name="Yau S."/>
            <person name="Desgranges E."/>
            <person name="Martin J."/>
            <person name="Schackwitz W."/>
            <person name="Kuo A."/>
            <person name="Salin G."/>
            <person name="Donnadieu C."/>
            <person name="Desdevises Y."/>
            <person name="Sanchez-Ferandin S."/>
            <person name="Moreau H."/>
            <person name="Rivals E."/>
            <person name="Grigoriev I.V."/>
            <person name="Grimsley N."/>
            <person name="Eyre-Walker A."/>
            <person name="Piganeau G."/>
        </authorList>
    </citation>
    <scope>NUCLEOTIDE SEQUENCE [LARGE SCALE GENOMIC DNA]</scope>
    <source>
        <strain evidence="1">RCC 1115</strain>
    </source>
</reference>
<dbReference type="Proteomes" id="UP000195557">
    <property type="component" value="Unassembled WGS sequence"/>
</dbReference>
<organism evidence="1">
    <name type="scientific">Ostreococcus tauri</name>
    <name type="common">Marine green alga</name>
    <dbReference type="NCBI Taxonomy" id="70448"/>
    <lineage>
        <taxon>Eukaryota</taxon>
        <taxon>Viridiplantae</taxon>
        <taxon>Chlorophyta</taxon>
        <taxon>Mamiellophyceae</taxon>
        <taxon>Mamiellales</taxon>
        <taxon>Bathycoccaceae</taxon>
        <taxon>Ostreococcus</taxon>
    </lineage>
</organism>
<dbReference type="AlphaFoldDB" id="A0A1Y5HX13"/>
<evidence type="ECO:0000313" key="1">
    <source>
        <dbReference type="EMBL" id="OUS41829.1"/>
    </source>
</evidence>
<sequence>NVYRRHYFDVCVRRRRAPATPTSSRFDVGMNRHTATNSRCFRNQLNSPQRDATHGMRTGSTRCACHLR</sequence>
<proteinExistence type="predicted"/>
<name>A0A1Y5HX13_OSTTA</name>
<accession>A0A1Y5HX13</accession>
<gene>
    <name evidence="1" type="ORF">BE221DRAFT_163038</name>
</gene>
<dbReference type="EMBL" id="KZ155839">
    <property type="protein sequence ID" value="OUS41829.1"/>
    <property type="molecule type" value="Genomic_DNA"/>
</dbReference>
<feature type="non-terminal residue" evidence="1">
    <location>
        <position position="1"/>
    </location>
</feature>
<protein>
    <submittedName>
        <fullName evidence="1">Uncharacterized protein</fullName>
    </submittedName>
</protein>